<reference evidence="1 2" key="1">
    <citation type="submission" date="2024-06" db="EMBL/GenBank/DDBJ databases">
        <title>The Natural Products Discovery Center: Release of the First 8490 Sequenced Strains for Exploring Actinobacteria Biosynthetic Diversity.</title>
        <authorList>
            <person name="Kalkreuter E."/>
            <person name="Kautsar S.A."/>
            <person name="Yang D."/>
            <person name="Bader C.D."/>
            <person name="Teijaro C.N."/>
            <person name="Fluegel L."/>
            <person name="Davis C.M."/>
            <person name="Simpson J.R."/>
            <person name="Lauterbach L."/>
            <person name="Steele A.D."/>
            <person name="Gui C."/>
            <person name="Meng S."/>
            <person name="Li G."/>
            <person name="Viehrig K."/>
            <person name="Ye F."/>
            <person name="Su P."/>
            <person name="Kiefer A.F."/>
            <person name="Nichols A."/>
            <person name="Cepeda A.J."/>
            <person name="Yan W."/>
            <person name="Fan B."/>
            <person name="Jiang Y."/>
            <person name="Adhikari A."/>
            <person name="Zheng C.-J."/>
            <person name="Schuster L."/>
            <person name="Cowan T.M."/>
            <person name="Smanski M.J."/>
            <person name="Chevrette M.G."/>
            <person name="De Carvalho L.P.S."/>
            <person name="Shen B."/>
        </authorList>
    </citation>
    <scope>NUCLEOTIDE SEQUENCE [LARGE SCALE GENOMIC DNA]</scope>
    <source>
        <strain evidence="1 2">NPDC049574</strain>
    </source>
</reference>
<evidence type="ECO:0008006" key="3">
    <source>
        <dbReference type="Google" id="ProtNLM"/>
    </source>
</evidence>
<protein>
    <recommendedName>
        <fullName evidence="3">Hemerythrin domain-containing protein</fullName>
    </recommendedName>
</protein>
<gene>
    <name evidence="1" type="ORF">AB0K40_43345</name>
</gene>
<sequence>MDCLPGQATAPAGPVDVVAMYVMHHAFRRDLGLFAAAATATPPDDRACWRRLARRWALFAGSLHKHHCGEDAGRGRCCSSASLPSRPACSPPWLPVGHPIITSPGGARYARIG</sequence>
<evidence type="ECO:0000313" key="1">
    <source>
        <dbReference type="EMBL" id="MEV4292386.1"/>
    </source>
</evidence>
<proteinExistence type="predicted"/>
<dbReference type="Proteomes" id="UP001552427">
    <property type="component" value="Unassembled WGS sequence"/>
</dbReference>
<dbReference type="EMBL" id="JBFARM010000018">
    <property type="protein sequence ID" value="MEV4292386.1"/>
    <property type="molecule type" value="Genomic_DNA"/>
</dbReference>
<evidence type="ECO:0000313" key="2">
    <source>
        <dbReference type="Proteomes" id="UP001552427"/>
    </source>
</evidence>
<accession>A0ABV3HIL1</accession>
<organism evidence="1 2">
    <name type="scientific">Nonomuraea bangladeshensis</name>
    <dbReference type="NCBI Taxonomy" id="404385"/>
    <lineage>
        <taxon>Bacteria</taxon>
        <taxon>Bacillati</taxon>
        <taxon>Actinomycetota</taxon>
        <taxon>Actinomycetes</taxon>
        <taxon>Streptosporangiales</taxon>
        <taxon>Streptosporangiaceae</taxon>
        <taxon>Nonomuraea</taxon>
    </lineage>
</organism>
<name>A0ABV3HIL1_9ACTN</name>
<keyword evidence="2" id="KW-1185">Reference proteome</keyword>
<comment type="caution">
    <text evidence="1">The sequence shown here is derived from an EMBL/GenBank/DDBJ whole genome shotgun (WGS) entry which is preliminary data.</text>
</comment>
<dbReference type="RefSeq" id="WP_364462389.1">
    <property type="nucleotide sequence ID" value="NZ_JBFARM010000018.1"/>
</dbReference>